<dbReference type="AlphaFoldDB" id="I6CH34"/>
<evidence type="ECO:0000256" key="1">
    <source>
        <dbReference type="SAM" id="MobiDB-lite"/>
    </source>
</evidence>
<name>I6CH34_SHIFL</name>
<evidence type="ECO:0000313" key="4">
    <source>
        <dbReference type="Proteomes" id="UP000005407"/>
    </source>
</evidence>
<dbReference type="InterPro" id="IPR037051">
    <property type="entry name" value="4-carb_acid_sugar_kinase_N_sf"/>
</dbReference>
<organism evidence="3 4">
    <name type="scientific">Shigella flexneri K-315</name>
    <dbReference type="NCBI Taxonomy" id="766150"/>
    <lineage>
        <taxon>Bacteria</taxon>
        <taxon>Pseudomonadati</taxon>
        <taxon>Pseudomonadota</taxon>
        <taxon>Gammaproteobacteria</taxon>
        <taxon>Enterobacterales</taxon>
        <taxon>Enterobacteriaceae</taxon>
        <taxon>Shigella</taxon>
    </lineage>
</organism>
<dbReference type="InterPro" id="IPR010737">
    <property type="entry name" value="4-carb_acid_sugar_kinase_N"/>
</dbReference>
<protein>
    <submittedName>
        <fullName evidence="3">Putative tRNA synthase domain protein</fullName>
    </submittedName>
</protein>
<dbReference type="Proteomes" id="UP000005407">
    <property type="component" value="Unassembled WGS sequence"/>
</dbReference>
<sequence length="158" mass="16756">MIKIGVIADDFTGATDIASFLVENGLPMVQINGVPTGKMPEAIDALVISLKTRSCPVVEATQQSLAALSWLQQQGCKQIYFKYCSTFDSTAKGNIGPVTDALMDALDTPFTVFISGPVGQRTYGLSGVFVRNESTAGRIRDAPSPGKSHDRQLSSPSG</sequence>
<dbReference type="PATRIC" id="fig|766150.3.peg.3549"/>
<feature type="domain" description="Four-carbon acid sugar kinase N-terminal" evidence="2">
    <location>
        <begin position="4"/>
        <end position="132"/>
    </location>
</feature>
<evidence type="ECO:0000313" key="3">
    <source>
        <dbReference type="EMBL" id="EIQ18826.1"/>
    </source>
</evidence>
<reference evidence="3 4" key="1">
    <citation type="submission" date="2012-03" db="EMBL/GenBank/DDBJ databases">
        <authorList>
            <person name="Rasko D."/>
            <person name="Redman J."/>
            <person name="Daugherty S.C."/>
            <person name="Tallon L."/>
            <person name="Sadzewicz L."/>
            <person name="Jones K."/>
            <person name="Santana-Cruz I."/>
            <person name="Liu X."/>
        </authorList>
    </citation>
    <scope>NUCLEOTIDE SEQUENCE [LARGE SCALE GENOMIC DNA]</scope>
    <source>
        <strain evidence="3 4">K-315</strain>
    </source>
</reference>
<evidence type="ECO:0000259" key="2">
    <source>
        <dbReference type="Pfam" id="PF07005"/>
    </source>
</evidence>
<dbReference type="Pfam" id="PF07005">
    <property type="entry name" value="SBD_N"/>
    <property type="match status" value="1"/>
</dbReference>
<comment type="caution">
    <text evidence="3">The sequence shown here is derived from an EMBL/GenBank/DDBJ whole genome shotgun (WGS) entry which is preliminary data.</text>
</comment>
<dbReference type="EMBL" id="AKMY01000063">
    <property type="protein sequence ID" value="EIQ18826.1"/>
    <property type="molecule type" value="Genomic_DNA"/>
</dbReference>
<feature type="region of interest" description="Disordered" evidence="1">
    <location>
        <begin position="136"/>
        <end position="158"/>
    </location>
</feature>
<accession>I6CH34</accession>
<proteinExistence type="predicted"/>
<dbReference type="Gene3D" id="3.40.50.10840">
    <property type="entry name" value="Putative sugar-binding, N-terminal domain"/>
    <property type="match status" value="1"/>
</dbReference>
<gene>
    <name evidence="3" type="ORF">SFK315_3646</name>
</gene>
<dbReference type="SUPFAM" id="SSF142764">
    <property type="entry name" value="YgbK-like"/>
    <property type="match status" value="1"/>
</dbReference>